<dbReference type="Pfam" id="PF03477">
    <property type="entry name" value="ATP-cone"/>
    <property type="match status" value="1"/>
</dbReference>
<dbReference type="InterPro" id="IPR013509">
    <property type="entry name" value="RNR_lsu_N"/>
</dbReference>
<evidence type="ECO:0000313" key="13">
    <source>
        <dbReference type="EMBL" id="OEY69637.1"/>
    </source>
</evidence>
<keyword evidence="6 11" id="KW-0560">Oxidoreductase</keyword>
<dbReference type="GO" id="GO:0004748">
    <property type="term" value="F:ribonucleoside-diphosphate reductase activity, thioredoxin disulfide as acceptor"/>
    <property type="evidence" value="ECO:0007669"/>
    <property type="project" value="UniProtKB-EC"/>
</dbReference>
<dbReference type="SUPFAM" id="SSF51998">
    <property type="entry name" value="PFL-like glycyl radical enzymes"/>
    <property type="match status" value="1"/>
</dbReference>
<evidence type="ECO:0000256" key="10">
    <source>
        <dbReference type="PROSITE-ProRule" id="PRU00492"/>
    </source>
</evidence>
<dbReference type="Gene3D" id="3.20.70.20">
    <property type="match status" value="1"/>
</dbReference>
<dbReference type="GO" id="GO:0005971">
    <property type="term" value="C:ribonucleoside-diphosphate reductase complex"/>
    <property type="evidence" value="ECO:0007669"/>
    <property type="project" value="TreeGrafter"/>
</dbReference>
<sequence length="760" mass="85466">MTQSLYVSKRDGRRELLDLDKIHRVIDWAAEGLSNVSVSQVELKSHIQFYDGIKTEDIHETIIKSAADLISKESPDYQYLAARLAVFHLRKKAYGQFEPPALYAHVVKMVNSKRYDSHILEDYSEAELAQLDSFIDHSRDLNFSYAAVKQLEGKYLVQNRVSGEIYESAQFLYMLVAACLFANYPKATRLDYVRRYYDASSMFKLSLPTPIMAGVRTPTRQFSSCVLIECDDSLDSINAASSAIVKYVSQRAGIGINAGRIRALGSPIRNGEAFHTGCIPFYKHFQTAVKSCSQGGVRGGAATLFYPLWHLEVESLLVLKNNRGVEENRVRHLDYGVQFNRLMYSRLIKDDFITLFSPSDVPGLYDAFFEDQEKFEQLYVQYEADSSIRKKRIKAIELFTLFMQERASTGRIYLQNVDHCNTHSPFNPKVAPVRQSNLCLEIALPTKPLNNVNDPDGEIALCTLSAFNLGAIEDLSELEELAELAVRSLDSLLDYQDYPIPAAYHATMNRRTLGVGVINYAYYLAKNGVKYSDGSANGLTHRTFEAIQYYLLKASTKLAQEFGPCLKFSETTYADGILPIDSYKKDLDKVCAEPLLLDWEQLRTEITTHGLRNSTLTALMPSETSSQISNATNGIEPPRGHISVKASKDGILKQVVPEYERLKNQYELLWDIPNNDGYLALVAIMQKFVDQAISANTSYDPNKFTAGKVPMKVLLKDLLTAYKLGVKTLYYHNTRDGASDIQDDMQAEAEDDCAGGACKI</sequence>
<dbReference type="InterPro" id="IPR039718">
    <property type="entry name" value="Rrm1"/>
</dbReference>
<protein>
    <recommendedName>
        <fullName evidence="2 11">Ribonucleoside-diphosphate reductase</fullName>
        <ecNumber evidence="2 11">1.17.4.1</ecNumber>
    </recommendedName>
</protein>
<dbReference type="Gene3D" id="1.10.1650.20">
    <property type="match status" value="1"/>
</dbReference>
<dbReference type="Pfam" id="PF00317">
    <property type="entry name" value="Ribonuc_red_lgN"/>
    <property type="match status" value="1"/>
</dbReference>
<evidence type="ECO:0000256" key="3">
    <source>
        <dbReference type="ARBA" id="ARBA00022533"/>
    </source>
</evidence>
<name>A0A1E7Q667_9GAMM</name>
<organism evidence="13 14">
    <name type="scientific">Rheinheimera salexigens</name>
    <dbReference type="NCBI Taxonomy" id="1628148"/>
    <lineage>
        <taxon>Bacteria</taxon>
        <taxon>Pseudomonadati</taxon>
        <taxon>Pseudomonadota</taxon>
        <taxon>Gammaproteobacteria</taxon>
        <taxon>Chromatiales</taxon>
        <taxon>Chromatiaceae</taxon>
        <taxon>Rheinheimera</taxon>
    </lineage>
</organism>
<dbReference type="PRINTS" id="PR01183">
    <property type="entry name" value="RIBORDTASEM1"/>
</dbReference>
<dbReference type="GO" id="GO:0005524">
    <property type="term" value="F:ATP binding"/>
    <property type="evidence" value="ECO:0007669"/>
    <property type="project" value="UniProtKB-UniRule"/>
</dbReference>
<dbReference type="STRING" id="1628148.BI198_08765"/>
<accession>A0A1E7Q667</accession>
<evidence type="ECO:0000256" key="1">
    <source>
        <dbReference type="ARBA" id="ARBA00010406"/>
    </source>
</evidence>
<dbReference type="InterPro" id="IPR008926">
    <property type="entry name" value="RNR_R1-su_N"/>
</dbReference>
<feature type="domain" description="ATP-cone" evidence="12">
    <location>
        <begin position="5"/>
        <end position="95"/>
    </location>
</feature>
<evidence type="ECO:0000259" key="12">
    <source>
        <dbReference type="PROSITE" id="PS51161"/>
    </source>
</evidence>
<gene>
    <name evidence="13" type="ORF">BI198_08765</name>
</gene>
<evidence type="ECO:0000313" key="14">
    <source>
        <dbReference type="Proteomes" id="UP000242258"/>
    </source>
</evidence>
<evidence type="ECO:0000256" key="4">
    <source>
        <dbReference type="ARBA" id="ARBA00022741"/>
    </source>
</evidence>
<dbReference type="GO" id="GO:0009263">
    <property type="term" value="P:deoxyribonucleotide biosynthetic process"/>
    <property type="evidence" value="ECO:0007669"/>
    <property type="project" value="UniProtKB-KW"/>
</dbReference>
<dbReference type="Pfam" id="PF02867">
    <property type="entry name" value="Ribonuc_red_lgC"/>
    <property type="match status" value="1"/>
</dbReference>
<dbReference type="EMBL" id="MKEK01000001">
    <property type="protein sequence ID" value="OEY69637.1"/>
    <property type="molecule type" value="Genomic_DNA"/>
</dbReference>
<keyword evidence="14" id="KW-1185">Reference proteome</keyword>
<dbReference type="InterPro" id="IPR013346">
    <property type="entry name" value="NrdE_NrdA_C"/>
</dbReference>
<dbReference type="InterPro" id="IPR005144">
    <property type="entry name" value="ATP-cone_dom"/>
</dbReference>
<evidence type="ECO:0000256" key="7">
    <source>
        <dbReference type="ARBA" id="ARBA00023116"/>
    </source>
</evidence>
<comment type="similarity">
    <text evidence="1 11">Belongs to the ribonucleoside diphosphate reductase large chain family.</text>
</comment>
<dbReference type="NCBIfam" id="NF006578">
    <property type="entry name" value="PRK09103.1"/>
    <property type="match status" value="1"/>
</dbReference>
<dbReference type="PANTHER" id="PTHR11573:SF6">
    <property type="entry name" value="RIBONUCLEOSIDE-DIPHOSPHATE REDUCTASE LARGE SUBUNIT"/>
    <property type="match status" value="1"/>
</dbReference>
<keyword evidence="5 10" id="KW-0067">ATP-binding</keyword>
<keyword evidence="4 10" id="KW-0547">Nucleotide-binding</keyword>
<evidence type="ECO:0000256" key="11">
    <source>
        <dbReference type="RuleBase" id="RU003410"/>
    </source>
</evidence>
<dbReference type="PROSITE" id="PS00089">
    <property type="entry name" value="RIBORED_LARGE"/>
    <property type="match status" value="1"/>
</dbReference>
<comment type="caution">
    <text evidence="13">The sequence shown here is derived from an EMBL/GenBank/DDBJ whole genome shotgun (WGS) entry which is preliminary data.</text>
</comment>
<dbReference type="OrthoDB" id="9762933at2"/>
<dbReference type="FunFam" id="1.10.1650.20:FF:000001">
    <property type="entry name" value="Ribonucleoside-diphosphate reductase"/>
    <property type="match status" value="1"/>
</dbReference>
<evidence type="ECO:0000256" key="2">
    <source>
        <dbReference type="ARBA" id="ARBA00012274"/>
    </source>
</evidence>
<dbReference type="UniPathway" id="UPA00326"/>
<dbReference type="PANTHER" id="PTHR11573">
    <property type="entry name" value="RIBONUCLEOSIDE-DIPHOSPHATE REDUCTASE LARGE CHAIN"/>
    <property type="match status" value="1"/>
</dbReference>
<reference evidence="14" key="1">
    <citation type="submission" date="2016-09" db="EMBL/GenBank/DDBJ databases">
        <authorList>
            <person name="Wan X."/>
            <person name="Hou S."/>
        </authorList>
    </citation>
    <scope>NUCLEOTIDE SEQUENCE [LARGE SCALE GENOMIC DNA]</scope>
    <source>
        <strain evidence="14">KH87</strain>
    </source>
</reference>
<dbReference type="PROSITE" id="PS51161">
    <property type="entry name" value="ATP_CONE"/>
    <property type="match status" value="1"/>
</dbReference>
<dbReference type="EC" id="1.17.4.1" evidence="2 11"/>
<keyword evidence="8" id="KW-1015">Disulfide bond</keyword>
<dbReference type="AlphaFoldDB" id="A0A1E7Q667"/>
<keyword evidence="7 11" id="KW-0215">Deoxyribonucleotide synthesis</keyword>
<evidence type="ECO:0000256" key="6">
    <source>
        <dbReference type="ARBA" id="ARBA00023002"/>
    </source>
</evidence>
<dbReference type="NCBIfam" id="TIGR02506">
    <property type="entry name" value="NrdE_NrdA"/>
    <property type="match status" value="1"/>
</dbReference>
<dbReference type="InterPro" id="IPR000788">
    <property type="entry name" value="RNR_lg_C"/>
</dbReference>
<dbReference type="Proteomes" id="UP000242258">
    <property type="component" value="Unassembled WGS sequence"/>
</dbReference>
<evidence type="ECO:0000256" key="8">
    <source>
        <dbReference type="ARBA" id="ARBA00023157"/>
    </source>
</evidence>
<keyword evidence="3" id="KW-0021">Allosteric enzyme</keyword>
<dbReference type="SUPFAM" id="SSF48168">
    <property type="entry name" value="R1 subunit of ribonucleotide reductase, N-terminal domain"/>
    <property type="match status" value="1"/>
</dbReference>
<evidence type="ECO:0000256" key="5">
    <source>
        <dbReference type="ARBA" id="ARBA00022840"/>
    </source>
</evidence>
<proteinExistence type="inferred from homology"/>
<comment type="catalytic activity">
    <reaction evidence="9 11">
        <text>a 2'-deoxyribonucleoside 5'-diphosphate + [thioredoxin]-disulfide + H2O = a ribonucleoside 5'-diphosphate + [thioredoxin]-dithiol</text>
        <dbReference type="Rhea" id="RHEA:23252"/>
        <dbReference type="Rhea" id="RHEA-COMP:10698"/>
        <dbReference type="Rhea" id="RHEA-COMP:10700"/>
        <dbReference type="ChEBI" id="CHEBI:15377"/>
        <dbReference type="ChEBI" id="CHEBI:29950"/>
        <dbReference type="ChEBI" id="CHEBI:50058"/>
        <dbReference type="ChEBI" id="CHEBI:57930"/>
        <dbReference type="ChEBI" id="CHEBI:73316"/>
        <dbReference type="EC" id="1.17.4.1"/>
    </reaction>
</comment>
<evidence type="ECO:0000256" key="9">
    <source>
        <dbReference type="ARBA" id="ARBA00047754"/>
    </source>
</evidence>
<dbReference type="RefSeq" id="WP_070049207.1">
    <property type="nucleotide sequence ID" value="NZ_CBCSDO010000004.1"/>
</dbReference>
<comment type="function">
    <text evidence="11">Provides the precursors necessary for DNA synthesis. Catalyzes the biosynthesis of deoxyribonucleotides from the corresponding ribonucleotides.</text>
</comment>